<comment type="cofactor">
    <cofactor evidence="1">
        <name>Ca(2+)</name>
        <dbReference type="ChEBI" id="CHEBI:29108"/>
    </cofactor>
</comment>
<dbReference type="STRING" id="104452.A0A0L7K4J4"/>
<dbReference type="PANTHER" id="PTHR12253">
    <property type="entry name" value="RH14732P"/>
    <property type="match status" value="1"/>
</dbReference>
<dbReference type="Proteomes" id="UP000037510">
    <property type="component" value="Unassembled WGS sequence"/>
</dbReference>
<evidence type="ECO:0000256" key="2">
    <source>
        <dbReference type="ARBA" id="ARBA00013278"/>
    </source>
</evidence>
<evidence type="ECO:0000313" key="7">
    <source>
        <dbReference type="EMBL" id="KOB57620.1"/>
    </source>
</evidence>
<organism evidence="7 8">
    <name type="scientific">Operophtera brumata</name>
    <name type="common">Winter moth</name>
    <name type="synonym">Phalaena brumata</name>
    <dbReference type="NCBI Taxonomy" id="104452"/>
    <lineage>
        <taxon>Eukaryota</taxon>
        <taxon>Metazoa</taxon>
        <taxon>Ecdysozoa</taxon>
        <taxon>Arthropoda</taxon>
        <taxon>Hexapoda</taxon>
        <taxon>Insecta</taxon>
        <taxon>Pterygota</taxon>
        <taxon>Neoptera</taxon>
        <taxon>Endopterygota</taxon>
        <taxon>Lepidoptera</taxon>
        <taxon>Glossata</taxon>
        <taxon>Ditrysia</taxon>
        <taxon>Geometroidea</taxon>
        <taxon>Geometridae</taxon>
        <taxon>Larentiinae</taxon>
        <taxon>Operophtera</taxon>
    </lineage>
</organism>
<dbReference type="Gene3D" id="1.20.90.10">
    <property type="entry name" value="Phospholipase A2 domain"/>
    <property type="match status" value="1"/>
</dbReference>
<dbReference type="GO" id="GO:0006644">
    <property type="term" value="P:phospholipid metabolic process"/>
    <property type="evidence" value="ECO:0007669"/>
    <property type="project" value="InterPro"/>
</dbReference>
<keyword evidence="3" id="KW-0442">Lipid degradation</keyword>
<dbReference type="GO" id="GO:0004623">
    <property type="term" value="F:phospholipase A2 activity"/>
    <property type="evidence" value="ECO:0007669"/>
    <property type="project" value="UniProtKB-EC"/>
</dbReference>
<evidence type="ECO:0000313" key="8">
    <source>
        <dbReference type="Proteomes" id="UP000037510"/>
    </source>
</evidence>
<feature type="domain" description="Phospholipase A2-like central" evidence="6">
    <location>
        <begin position="6"/>
        <end position="56"/>
    </location>
</feature>
<keyword evidence="4" id="KW-0443">Lipid metabolism</keyword>
<protein>
    <recommendedName>
        <fullName evidence="2">phospholipase A2</fullName>
        <ecNumber evidence="2">3.1.1.4</ecNumber>
    </recommendedName>
    <alternativeName>
        <fullName evidence="5">Phosphatidylcholine 2-acylhydrolase</fullName>
    </alternativeName>
</protein>
<dbReference type="InterPro" id="IPR036444">
    <property type="entry name" value="PLipase_A2_dom_sf"/>
</dbReference>
<dbReference type="GO" id="GO:0050482">
    <property type="term" value="P:arachidonate secretion"/>
    <property type="evidence" value="ECO:0007669"/>
    <property type="project" value="InterPro"/>
</dbReference>
<dbReference type="AlphaFoldDB" id="A0A0L7K4J4"/>
<accession>A0A0L7K4J4</accession>
<name>A0A0L7K4J4_OPEBR</name>
<dbReference type="EMBL" id="JTDY01011033">
    <property type="protein sequence ID" value="KOB57620.1"/>
    <property type="molecule type" value="Genomic_DNA"/>
</dbReference>
<dbReference type="Pfam" id="PF05826">
    <property type="entry name" value="Phospholip_A2_2"/>
    <property type="match status" value="1"/>
</dbReference>
<keyword evidence="8" id="KW-1185">Reference proteome</keyword>
<sequence>MEILRVPGTKWCGKGFSATRYSQLGGYTRTDRCCRVHDLRCPYWIGGMERKYELYNW</sequence>
<evidence type="ECO:0000256" key="5">
    <source>
        <dbReference type="ARBA" id="ARBA00029903"/>
    </source>
</evidence>
<evidence type="ECO:0000256" key="3">
    <source>
        <dbReference type="ARBA" id="ARBA00022963"/>
    </source>
</evidence>
<evidence type="ECO:0000259" key="6">
    <source>
        <dbReference type="Pfam" id="PF05826"/>
    </source>
</evidence>
<dbReference type="InterPro" id="IPR016090">
    <property type="entry name" value="PLA2-like_dom"/>
</dbReference>
<feature type="non-terminal residue" evidence="7">
    <location>
        <position position="1"/>
    </location>
</feature>
<feature type="non-terminal residue" evidence="7">
    <location>
        <position position="57"/>
    </location>
</feature>
<dbReference type="SUPFAM" id="SSF48619">
    <property type="entry name" value="Phospholipase A2, PLA2"/>
    <property type="match status" value="1"/>
</dbReference>
<dbReference type="GO" id="GO:0016042">
    <property type="term" value="P:lipid catabolic process"/>
    <property type="evidence" value="ECO:0007669"/>
    <property type="project" value="UniProtKB-KW"/>
</dbReference>
<comment type="caution">
    <text evidence="7">The sequence shown here is derived from an EMBL/GenBank/DDBJ whole genome shotgun (WGS) entry which is preliminary data.</text>
</comment>
<proteinExistence type="predicted"/>
<gene>
    <name evidence="7" type="ORF">OBRU01_25693</name>
</gene>
<evidence type="ECO:0000256" key="4">
    <source>
        <dbReference type="ARBA" id="ARBA00023098"/>
    </source>
</evidence>
<evidence type="ECO:0000256" key="1">
    <source>
        <dbReference type="ARBA" id="ARBA00001913"/>
    </source>
</evidence>
<dbReference type="EC" id="3.1.1.4" evidence="2"/>
<reference evidence="7 8" key="1">
    <citation type="journal article" date="2015" name="Genome Biol. Evol.">
        <title>The genome of winter moth (Operophtera brumata) provides a genomic perspective on sexual dimorphism and phenology.</title>
        <authorList>
            <person name="Derks M.F."/>
            <person name="Smit S."/>
            <person name="Salis L."/>
            <person name="Schijlen E."/>
            <person name="Bossers A."/>
            <person name="Mateman C."/>
            <person name="Pijl A.S."/>
            <person name="de Ridder D."/>
            <person name="Groenen M.A."/>
            <person name="Visser M.E."/>
            <person name="Megens H.J."/>
        </authorList>
    </citation>
    <scope>NUCLEOTIDE SEQUENCE [LARGE SCALE GENOMIC DNA]</scope>
    <source>
        <strain evidence="7">WM2013NL</strain>
        <tissue evidence="7">Head and thorax</tissue>
    </source>
</reference>